<dbReference type="SUPFAM" id="SSF54001">
    <property type="entry name" value="Cysteine proteinases"/>
    <property type="match status" value="1"/>
</dbReference>
<dbReference type="Proteomes" id="UP000215214">
    <property type="component" value="Chromosome TJEJU"/>
</dbReference>
<evidence type="ECO:0000313" key="3">
    <source>
        <dbReference type="Proteomes" id="UP000215214"/>
    </source>
</evidence>
<protein>
    <recommendedName>
        <fullName evidence="1">Transglutaminase-like domain-containing protein</fullName>
    </recommendedName>
</protein>
<dbReference type="KEGG" id="tje:TJEJU_3911"/>
<dbReference type="InterPro" id="IPR038765">
    <property type="entry name" value="Papain-like_cys_pep_sf"/>
</dbReference>
<evidence type="ECO:0000259" key="1">
    <source>
        <dbReference type="Pfam" id="PF01841"/>
    </source>
</evidence>
<dbReference type="InterPro" id="IPR002931">
    <property type="entry name" value="Transglutaminase-like"/>
</dbReference>
<accession>A0A238UEL8</accession>
<dbReference type="AlphaFoldDB" id="A0A238UEL8"/>
<name>A0A238UEL8_9FLAO</name>
<gene>
    <name evidence="2" type="ORF">TJEJU_3911</name>
</gene>
<proteinExistence type="predicted"/>
<sequence>MYNCNDCLLENYAKVKKILNALILLLFILCNFKGYCQDIHLESIQEIIEVKDDSSFTNNVSIHFKKSDERRFYPIFYDTELEKVSDIKLFIKKRKREKPIYIKKIYEEDAKLEYITSKKIKYVMIPADKEIKLSYSVSCKELMYFSSLPFFSYNQLDTLNYKIKVPENFELVYNTIYKESIPYYKIDSTKTETSSVWNIKVVPQKVEPDPFQFFGVYKNMRNPLMRIIVTPDSYKNRPTNYINDWYSEKVASKKGLNYQVKQKIDQLTANIKDPSEITNIIYNYVKNNFKYVAIEVGMGAFIPTHANAVYLNKEGDCKDLSNFLSEALRYKGISSDIALAATFDHISDCDFPSLSSANHVIAVAYLNGKVVLLDPTDSIHREGTPVESLQDRNILIVSSKGGVFHNVKSFTPEENTILYQLELKEDKTSINGTFKTTYKGISGNFLRRRIKGKNQKELLDFGNVFYEEIFRNQSISNLELFNDSEKIECKGNVSINSKSFDDGESKYLFIDFLPRIIEIENRETLIEGINLANPFHKKVRAKIRINEPIKDFDPITYDYQEEGIKLSVIIKPVSKSEIECNYDFILSHVYLEKEKVSKINEILKSFKKIINEPIILKKQKS</sequence>
<feature type="domain" description="Transglutaminase-like" evidence="1">
    <location>
        <begin position="264"/>
        <end position="374"/>
    </location>
</feature>
<organism evidence="2 3">
    <name type="scientific">Tenacibaculum jejuense</name>
    <dbReference type="NCBI Taxonomy" id="584609"/>
    <lineage>
        <taxon>Bacteria</taxon>
        <taxon>Pseudomonadati</taxon>
        <taxon>Bacteroidota</taxon>
        <taxon>Flavobacteriia</taxon>
        <taxon>Flavobacteriales</taxon>
        <taxon>Flavobacteriaceae</taxon>
        <taxon>Tenacibaculum</taxon>
    </lineage>
</organism>
<dbReference type="EMBL" id="LT899436">
    <property type="protein sequence ID" value="SNR17542.1"/>
    <property type="molecule type" value="Genomic_DNA"/>
</dbReference>
<dbReference type="Gene3D" id="3.10.620.30">
    <property type="match status" value="1"/>
</dbReference>
<keyword evidence="3" id="KW-1185">Reference proteome</keyword>
<reference evidence="2 3" key="1">
    <citation type="submission" date="2017-07" db="EMBL/GenBank/DDBJ databases">
        <authorList>
            <person name="Sun Z.S."/>
            <person name="Albrecht U."/>
            <person name="Echele G."/>
            <person name="Lee C.C."/>
        </authorList>
    </citation>
    <scope>NUCLEOTIDE SEQUENCE [LARGE SCALE GENOMIC DNA]</scope>
    <source>
        <strain evidence="3">type strain: KCTC 22618</strain>
    </source>
</reference>
<evidence type="ECO:0000313" key="2">
    <source>
        <dbReference type="EMBL" id="SNR17542.1"/>
    </source>
</evidence>
<dbReference type="Pfam" id="PF01841">
    <property type="entry name" value="Transglut_core"/>
    <property type="match status" value="1"/>
</dbReference>